<evidence type="ECO:0000259" key="2">
    <source>
        <dbReference type="Pfam" id="PF13966"/>
    </source>
</evidence>
<dbReference type="GO" id="GO:0003964">
    <property type="term" value="F:RNA-directed DNA polymerase activity"/>
    <property type="evidence" value="ECO:0007669"/>
    <property type="project" value="UniProtKB-KW"/>
</dbReference>
<evidence type="ECO:0000313" key="3">
    <source>
        <dbReference type="EMBL" id="KAJ4783987.1"/>
    </source>
</evidence>
<organism evidence="3 4">
    <name type="scientific">Rhynchospora pubera</name>
    <dbReference type="NCBI Taxonomy" id="906938"/>
    <lineage>
        <taxon>Eukaryota</taxon>
        <taxon>Viridiplantae</taxon>
        <taxon>Streptophyta</taxon>
        <taxon>Embryophyta</taxon>
        <taxon>Tracheophyta</taxon>
        <taxon>Spermatophyta</taxon>
        <taxon>Magnoliopsida</taxon>
        <taxon>Liliopsida</taxon>
        <taxon>Poales</taxon>
        <taxon>Cyperaceae</taxon>
        <taxon>Cyperoideae</taxon>
        <taxon>Rhynchosporeae</taxon>
        <taxon>Rhynchospora</taxon>
    </lineage>
</organism>
<dbReference type="AlphaFoldDB" id="A0AAV8EZ15"/>
<dbReference type="EMBL" id="JAMFTS010000002">
    <property type="protein sequence ID" value="KAJ4783987.1"/>
    <property type="molecule type" value="Genomic_DNA"/>
</dbReference>
<feature type="domain" description="RNase H type-1" evidence="1">
    <location>
        <begin position="519"/>
        <end position="641"/>
    </location>
</feature>
<dbReference type="GO" id="GO:0003676">
    <property type="term" value="F:nucleic acid binding"/>
    <property type="evidence" value="ECO:0007669"/>
    <property type="project" value="InterPro"/>
</dbReference>
<dbReference type="Gene3D" id="3.30.420.10">
    <property type="entry name" value="Ribonuclease H-like superfamily/Ribonuclease H"/>
    <property type="match status" value="1"/>
</dbReference>
<dbReference type="Pfam" id="PF13456">
    <property type="entry name" value="RVT_3"/>
    <property type="match status" value="1"/>
</dbReference>
<comment type="caution">
    <text evidence="3">The sequence shown here is derived from an EMBL/GenBank/DDBJ whole genome shotgun (WGS) entry which is preliminary data.</text>
</comment>
<keyword evidence="3" id="KW-0548">Nucleotidyltransferase</keyword>
<name>A0AAV8EZ15_9POAL</name>
<gene>
    <name evidence="3" type="ORF">LUZ62_035233</name>
</gene>
<dbReference type="InterPro" id="IPR026960">
    <property type="entry name" value="RVT-Znf"/>
</dbReference>
<dbReference type="Proteomes" id="UP001140206">
    <property type="component" value="Chromosome 2"/>
</dbReference>
<reference evidence="3" key="1">
    <citation type="submission" date="2022-08" db="EMBL/GenBank/DDBJ databases">
        <authorList>
            <person name="Marques A."/>
        </authorList>
    </citation>
    <scope>NUCLEOTIDE SEQUENCE</scope>
    <source>
        <strain evidence="3">RhyPub2mFocal</strain>
        <tissue evidence="3">Leaves</tissue>
    </source>
</reference>
<keyword evidence="3" id="KW-0808">Transferase</keyword>
<dbReference type="CDD" id="cd06222">
    <property type="entry name" value="RNase_H_like"/>
    <property type="match status" value="1"/>
</dbReference>
<dbReference type="GO" id="GO:0004523">
    <property type="term" value="F:RNA-DNA hybrid ribonuclease activity"/>
    <property type="evidence" value="ECO:0007669"/>
    <property type="project" value="InterPro"/>
</dbReference>
<keyword evidence="4" id="KW-1185">Reference proteome</keyword>
<sequence length="666" mass="75086">MDVLTRMLMQDTIEGKLKGVQLSRNGPVLNTFLYADDLLIFGEASVEEVQRVVLTLAHFCAISGQQIGHCKSKVWFSQVTPQPMRNYVMNALNASSATPTEVYLGSHVAARSPSHFQPLVNRIKSKLQGWKATFLSPAGKLTLIKAVIEPMLLHAMSTATLPKKTLNTIQSRIRSFFWSSKNQNKMPMVAWNKITRPKMCGGVGLRDLAMLNTAFNLKCLWKLASNSTALWVQLSKAKYLKDESFGDELACKVFGQPWHDLWRLVKFSSGRQKILRVSDLLSQTGEWDNEKLIQEFGFATALFIAISVRPPIVNTGREDKLIFSYARNGQFTLRKAYQLVASEATSHSFHPDILKIIWHTPDILPRVRLFLWKALHNSLPLGDTIGRRIANVARPCALCGFPAETLQHALFTCPWARALWLASSLGMRTDMLPDNVPDLLSAVLSGLDECQTYLVANHLWVLWKLRCKKIYEGKKAKPEQFLSLVASYEKLQVDARLLVGRLVVPFPDRARSGVTMCQVDGSFYDPSLVGWAYLLADESGSLKEYEWKSGYLSSALHAEIMALQHAATLVINKGITECVFNTDCITLSKVINNLLQADQLEWRVFHNLLNVMYLFKTNPGFSCVHVPRNRLVLVDGLAKYARQNRFSYVGFTFPILPFESYNSLTF</sequence>
<dbReference type="InterPro" id="IPR044730">
    <property type="entry name" value="RNase_H-like_dom_plant"/>
</dbReference>
<proteinExistence type="predicted"/>
<dbReference type="PANTHER" id="PTHR33116">
    <property type="entry name" value="REVERSE TRANSCRIPTASE ZINC-BINDING DOMAIN-CONTAINING PROTEIN-RELATED-RELATED"/>
    <property type="match status" value="1"/>
</dbReference>
<accession>A0AAV8EZ15</accession>
<protein>
    <submittedName>
        <fullName evidence="3">RNA-directed DNA polymerase (Reverse transcriptase)-related family protein</fullName>
    </submittedName>
</protein>
<dbReference type="PANTHER" id="PTHR33116:SF78">
    <property type="entry name" value="OS12G0587133 PROTEIN"/>
    <property type="match status" value="1"/>
</dbReference>
<dbReference type="InterPro" id="IPR002156">
    <property type="entry name" value="RNaseH_domain"/>
</dbReference>
<dbReference type="Pfam" id="PF13966">
    <property type="entry name" value="zf-RVT"/>
    <property type="match status" value="1"/>
</dbReference>
<keyword evidence="3" id="KW-0695">RNA-directed DNA polymerase</keyword>
<dbReference type="InterPro" id="IPR036397">
    <property type="entry name" value="RNaseH_sf"/>
</dbReference>
<evidence type="ECO:0000313" key="4">
    <source>
        <dbReference type="Proteomes" id="UP001140206"/>
    </source>
</evidence>
<evidence type="ECO:0000259" key="1">
    <source>
        <dbReference type="Pfam" id="PF13456"/>
    </source>
</evidence>
<feature type="domain" description="Reverse transcriptase zinc-binding" evidence="2">
    <location>
        <begin position="331"/>
        <end position="420"/>
    </location>
</feature>